<accession>A0A5N6LCS6</accession>
<proteinExistence type="predicted"/>
<dbReference type="InterPro" id="IPR035892">
    <property type="entry name" value="C2_domain_sf"/>
</dbReference>
<keyword evidence="9 12" id="KW-0472">Membrane</keyword>
<keyword evidence="7 11" id="KW-0442">Lipid degradation</keyword>
<dbReference type="FunFam" id="2.60.40.150:FF:000060">
    <property type="entry name" value="Phosphoinositide phospholipase C"/>
    <property type="match status" value="1"/>
</dbReference>
<evidence type="ECO:0000256" key="2">
    <source>
        <dbReference type="ARBA" id="ARBA00001913"/>
    </source>
</evidence>
<evidence type="ECO:0000256" key="6">
    <source>
        <dbReference type="ARBA" id="ARBA00022801"/>
    </source>
</evidence>
<dbReference type="PROSITE" id="PS50004">
    <property type="entry name" value="C2"/>
    <property type="match status" value="1"/>
</dbReference>
<organism evidence="15 16">
    <name type="scientific">Mikania micrantha</name>
    <name type="common">bitter vine</name>
    <dbReference type="NCBI Taxonomy" id="192012"/>
    <lineage>
        <taxon>Eukaryota</taxon>
        <taxon>Viridiplantae</taxon>
        <taxon>Streptophyta</taxon>
        <taxon>Embryophyta</taxon>
        <taxon>Tracheophyta</taxon>
        <taxon>Spermatophyta</taxon>
        <taxon>Magnoliopsida</taxon>
        <taxon>eudicotyledons</taxon>
        <taxon>Gunneridae</taxon>
        <taxon>Pentapetalae</taxon>
        <taxon>asterids</taxon>
        <taxon>campanulids</taxon>
        <taxon>Asterales</taxon>
        <taxon>Asteraceae</taxon>
        <taxon>Asteroideae</taxon>
        <taxon>Heliantheae alliance</taxon>
        <taxon>Eupatorieae</taxon>
        <taxon>Mikania</taxon>
    </lineage>
</organism>
<dbReference type="OrthoDB" id="202415at2759"/>
<dbReference type="Proteomes" id="UP000326396">
    <property type="component" value="Unassembled WGS sequence"/>
</dbReference>
<dbReference type="InterPro" id="IPR000909">
    <property type="entry name" value="PLipase_C_PInositol-sp_X_dom"/>
</dbReference>
<keyword evidence="6 11" id="KW-0378">Hydrolase</keyword>
<feature type="transmembrane region" description="Helical" evidence="12">
    <location>
        <begin position="12"/>
        <end position="33"/>
    </location>
</feature>
<dbReference type="InterPro" id="IPR017946">
    <property type="entry name" value="PLC-like_Pdiesterase_TIM-brl"/>
</dbReference>
<dbReference type="GO" id="GO:0051209">
    <property type="term" value="P:release of sequestered calcium ion into cytosol"/>
    <property type="evidence" value="ECO:0007669"/>
    <property type="project" value="TreeGrafter"/>
</dbReference>
<dbReference type="Pfam" id="PF05686">
    <property type="entry name" value="Glyco_transf_90"/>
    <property type="match status" value="1"/>
</dbReference>
<evidence type="ECO:0000256" key="8">
    <source>
        <dbReference type="ARBA" id="ARBA00023098"/>
    </source>
</evidence>
<evidence type="ECO:0000256" key="3">
    <source>
        <dbReference type="ARBA" id="ARBA00004202"/>
    </source>
</evidence>
<keyword evidence="8 11" id="KW-0443">Lipid metabolism</keyword>
<evidence type="ECO:0000259" key="14">
    <source>
        <dbReference type="PROSITE" id="PS50008"/>
    </source>
</evidence>
<dbReference type="SMART" id="SM00239">
    <property type="entry name" value="C2"/>
    <property type="match status" value="1"/>
</dbReference>
<comment type="subcellular location">
    <subcellularLocation>
        <location evidence="3">Cell membrane</location>
        <topology evidence="3">Peripheral membrane protein</topology>
    </subcellularLocation>
</comment>
<dbReference type="PANTHER" id="PTHR10336:SF105">
    <property type="entry name" value="PHOSPHOINOSITIDE PHOSPHOLIPASE C 1"/>
    <property type="match status" value="1"/>
</dbReference>
<dbReference type="PRINTS" id="PR00390">
    <property type="entry name" value="PHPHLIPASEC"/>
</dbReference>
<dbReference type="EC" id="3.1.4.11" evidence="4 11"/>
<dbReference type="InterPro" id="IPR001192">
    <property type="entry name" value="PI-PLC_fam"/>
</dbReference>
<dbReference type="GO" id="GO:0005886">
    <property type="term" value="C:plasma membrane"/>
    <property type="evidence" value="ECO:0007669"/>
    <property type="project" value="UniProtKB-SubCell"/>
</dbReference>
<dbReference type="GO" id="GO:0006950">
    <property type="term" value="P:response to stress"/>
    <property type="evidence" value="ECO:0007669"/>
    <property type="project" value="UniProtKB-ARBA"/>
</dbReference>
<dbReference type="SUPFAM" id="SSF51695">
    <property type="entry name" value="PLC-like phosphodiesterases"/>
    <property type="match status" value="1"/>
</dbReference>
<keyword evidence="5" id="KW-1003">Cell membrane</keyword>
<dbReference type="EMBL" id="SZYD01001749">
    <property type="protein sequence ID" value="KAD0358288.1"/>
    <property type="molecule type" value="Genomic_DNA"/>
</dbReference>
<evidence type="ECO:0000256" key="11">
    <source>
        <dbReference type="RuleBase" id="RU361133"/>
    </source>
</evidence>
<keyword evidence="12" id="KW-1133">Transmembrane helix</keyword>
<dbReference type="Gene3D" id="2.60.40.150">
    <property type="entry name" value="C2 domain"/>
    <property type="match status" value="1"/>
</dbReference>
<comment type="cofactor">
    <cofactor evidence="2">
        <name>Ca(2+)</name>
        <dbReference type="ChEBI" id="CHEBI:29108"/>
    </cofactor>
</comment>
<dbReference type="GO" id="GO:0004435">
    <property type="term" value="F:phosphatidylinositol-4,5-bisphosphate phospholipase C activity"/>
    <property type="evidence" value="ECO:0007669"/>
    <property type="project" value="UniProtKB-EC"/>
</dbReference>
<feature type="domain" description="C2" evidence="13">
    <location>
        <begin position="829"/>
        <end position="963"/>
    </location>
</feature>
<keyword evidence="12" id="KW-0812">Transmembrane</keyword>
<dbReference type="Gene3D" id="3.20.20.190">
    <property type="entry name" value="Phosphatidylinositol (PI) phosphodiesterase"/>
    <property type="match status" value="1"/>
</dbReference>
<feature type="domain" description="PI-PLC Y-box" evidence="14">
    <location>
        <begin position="750"/>
        <end position="836"/>
    </location>
</feature>
<evidence type="ECO:0000256" key="5">
    <source>
        <dbReference type="ARBA" id="ARBA00022475"/>
    </source>
</evidence>
<name>A0A5N6LCS6_9ASTR</name>
<sequence>MGLFSRKAYQTLSHLPRFFVVLLILTLVLIVLFEVDNMATQTKTIVGHNLEPTPWHLFPVKTFINKTKYARASKIIQCSYFSCATMTNNGQTIFTRESEQCPDFYRSIHCDLEPWSNTRVSYASLMEAKKFASLRITIIDGKLYVDYYYDCVQSRALFTIWGLLQLLKRYPGSIPDVDLMFDCMDRPTILKRDHSAMPLPIFRYCTTCDHFDIPFPDWSFWGWVEVNLGPWQEEFNSIKLGSQKISWKNKLPYAYWKGNPDVQSPVREKLLFCNDTNIWGAQILRQNWAQEILDGFKNSKLSNQCNHQYKIYAEGYAWSVSLKYILSCGCVPLIIKAKYEDFFSRGLSPGENYLPISPENICQSIKTAVEWGNSHPSEAEAIGKAVQDYMEHLNMDRVYDYMYHLITEYAKLLDFKPVRPSTALEECIGSLLCYADETKREFLERSAASPSSTPPCKLPPANIEMIKKEIEAKNDFLKNLQGQSDEDANAIFEKARHHNLLQHKGLHLLQFLYSDLNHPLSAVVDDMKSPLSHYYIYTSHNTYLTGNQITSDSSVRPIKRALQQGVRGIELDLWPNSTKTDVNVCHGRTLTSSVKLWKCLKVIKDYAFSSSDYPVIITFEDHLNRTLRAKVAIMVKRTFGDMLFQPDKYYDLSKLPSPADLKRKIVISTKPPNESVDTETNAPQKNVLFATISDCFQSKDDSDENSKHQEIEMEGEVPEYRDLIAIHAVKHKGDLLDSLHVDPNKVKRLSLSEQQLLEASKDHGQHIVRFTQGNILRVYPKGSRLDSSNYNPYDGWKLGAQMVAFNMQGFEQNLWLMQGMFRANNGCGYVKKPKFLCEADPAFSPNKVKKILKVTLYMGEGWHLEFHHAHFDYCSPPDFYAKVGIAGYEEDNTPRMYKTKSIEDDWRPVWDKVFEFPIRVPELALLWIEVKDNDTAKKNEFGGQTCLPVLQLRSGIRCVPLYNKKGEKYKFIKLLVRFEFVNPIS</sequence>
<evidence type="ECO:0000313" key="15">
    <source>
        <dbReference type="EMBL" id="KAD0358288.1"/>
    </source>
</evidence>
<dbReference type="InterPro" id="IPR006598">
    <property type="entry name" value="CAP10"/>
</dbReference>
<dbReference type="SMART" id="SM00149">
    <property type="entry name" value="PLCYc"/>
    <property type="match status" value="1"/>
</dbReference>
<dbReference type="SMART" id="SM00672">
    <property type="entry name" value="CAP10"/>
    <property type="match status" value="1"/>
</dbReference>
<keyword evidence="10" id="KW-0807">Transducer</keyword>
<comment type="caution">
    <text evidence="15">The sequence shown here is derived from an EMBL/GenBank/DDBJ whole genome shotgun (WGS) entry which is preliminary data.</text>
</comment>
<evidence type="ECO:0000259" key="13">
    <source>
        <dbReference type="PROSITE" id="PS50004"/>
    </source>
</evidence>
<gene>
    <name evidence="15" type="ORF">E3N88_44399</name>
</gene>
<dbReference type="Pfam" id="PF00388">
    <property type="entry name" value="PI-PLC-X"/>
    <property type="match status" value="1"/>
</dbReference>
<keyword evidence="16" id="KW-1185">Reference proteome</keyword>
<dbReference type="PANTHER" id="PTHR10336">
    <property type="entry name" value="PHOSPHOINOSITIDE-SPECIFIC PHOSPHOLIPASE C FAMILY PROTEIN"/>
    <property type="match status" value="1"/>
</dbReference>
<dbReference type="SMART" id="SM00148">
    <property type="entry name" value="PLCXc"/>
    <property type="match status" value="1"/>
</dbReference>
<evidence type="ECO:0000313" key="16">
    <source>
        <dbReference type="Proteomes" id="UP000326396"/>
    </source>
</evidence>
<dbReference type="InterPro" id="IPR000008">
    <property type="entry name" value="C2_dom"/>
</dbReference>
<reference evidence="15 16" key="1">
    <citation type="submission" date="2019-05" db="EMBL/GenBank/DDBJ databases">
        <title>Mikania micrantha, genome provides insights into the molecular mechanism of rapid growth.</title>
        <authorList>
            <person name="Liu B."/>
        </authorList>
    </citation>
    <scope>NUCLEOTIDE SEQUENCE [LARGE SCALE GENOMIC DNA]</scope>
    <source>
        <strain evidence="15">NLD-2019</strain>
        <tissue evidence="15">Leaf</tissue>
    </source>
</reference>
<evidence type="ECO:0000256" key="10">
    <source>
        <dbReference type="ARBA" id="ARBA00023224"/>
    </source>
</evidence>
<evidence type="ECO:0000256" key="4">
    <source>
        <dbReference type="ARBA" id="ARBA00012368"/>
    </source>
</evidence>
<dbReference type="CDD" id="cd00275">
    <property type="entry name" value="C2_PLC_like"/>
    <property type="match status" value="1"/>
</dbReference>
<dbReference type="Pfam" id="PF00168">
    <property type="entry name" value="C2"/>
    <property type="match status" value="1"/>
</dbReference>
<dbReference type="PROSITE" id="PS50007">
    <property type="entry name" value="PIPLC_X_DOMAIN"/>
    <property type="match status" value="1"/>
</dbReference>
<dbReference type="InterPro" id="IPR001711">
    <property type="entry name" value="PLipase_C_Pinositol-sp_Y"/>
</dbReference>
<dbReference type="GO" id="GO:0048015">
    <property type="term" value="P:phosphatidylinositol-mediated signaling"/>
    <property type="evidence" value="ECO:0007669"/>
    <property type="project" value="TreeGrafter"/>
</dbReference>
<protein>
    <recommendedName>
        <fullName evidence="4 11">Phosphoinositide phospholipase C</fullName>
        <ecNumber evidence="4 11">3.1.4.11</ecNumber>
    </recommendedName>
</protein>
<dbReference type="AlphaFoldDB" id="A0A5N6LCS6"/>
<dbReference type="PROSITE" id="PS50008">
    <property type="entry name" value="PIPLC_Y_DOMAIN"/>
    <property type="match status" value="1"/>
</dbReference>
<dbReference type="GO" id="GO:0016042">
    <property type="term" value="P:lipid catabolic process"/>
    <property type="evidence" value="ECO:0007669"/>
    <property type="project" value="UniProtKB-KW"/>
</dbReference>
<dbReference type="Pfam" id="PF00387">
    <property type="entry name" value="PI-PLC-Y"/>
    <property type="match status" value="1"/>
</dbReference>
<evidence type="ECO:0000256" key="1">
    <source>
        <dbReference type="ARBA" id="ARBA00001195"/>
    </source>
</evidence>
<evidence type="ECO:0000256" key="7">
    <source>
        <dbReference type="ARBA" id="ARBA00022963"/>
    </source>
</evidence>
<comment type="catalytic activity">
    <reaction evidence="1 11">
        <text>a 1,2-diacyl-sn-glycero-3-phospho-(1D-myo-inositol-4,5-bisphosphate) + H2O = 1D-myo-inositol 1,4,5-trisphosphate + a 1,2-diacyl-sn-glycerol + H(+)</text>
        <dbReference type="Rhea" id="RHEA:33179"/>
        <dbReference type="ChEBI" id="CHEBI:15377"/>
        <dbReference type="ChEBI" id="CHEBI:15378"/>
        <dbReference type="ChEBI" id="CHEBI:17815"/>
        <dbReference type="ChEBI" id="CHEBI:58456"/>
        <dbReference type="ChEBI" id="CHEBI:203600"/>
        <dbReference type="EC" id="3.1.4.11"/>
    </reaction>
</comment>
<evidence type="ECO:0000256" key="9">
    <source>
        <dbReference type="ARBA" id="ARBA00023136"/>
    </source>
</evidence>
<evidence type="ECO:0000256" key="12">
    <source>
        <dbReference type="SAM" id="Phobius"/>
    </source>
</evidence>
<dbReference type="SUPFAM" id="SSF49562">
    <property type="entry name" value="C2 domain (Calcium/lipid-binding domain, CaLB)"/>
    <property type="match status" value="1"/>
</dbReference>